<dbReference type="AlphaFoldDB" id="A0A7C5SZ06"/>
<organism evidence="12">
    <name type="scientific">Thermocrinis ruber</name>
    <dbReference type="NCBI Taxonomy" id="75906"/>
    <lineage>
        <taxon>Bacteria</taxon>
        <taxon>Pseudomonadati</taxon>
        <taxon>Aquificota</taxon>
        <taxon>Aquificia</taxon>
        <taxon>Aquificales</taxon>
        <taxon>Aquificaceae</taxon>
        <taxon>Thermocrinis</taxon>
    </lineage>
</organism>
<evidence type="ECO:0000256" key="5">
    <source>
        <dbReference type="ARBA" id="ARBA00022692"/>
    </source>
</evidence>
<dbReference type="EMBL" id="DSAC01000026">
    <property type="protein sequence ID" value="HHO73466.1"/>
    <property type="molecule type" value="Genomic_DNA"/>
</dbReference>
<keyword evidence="3 10" id="KW-0813">Transport</keyword>
<dbReference type="GO" id="GO:0009306">
    <property type="term" value="P:protein secretion"/>
    <property type="evidence" value="ECO:0007669"/>
    <property type="project" value="UniProtKB-UniRule"/>
</dbReference>
<dbReference type="GO" id="GO:0005886">
    <property type="term" value="C:plasma membrane"/>
    <property type="evidence" value="ECO:0007669"/>
    <property type="project" value="UniProtKB-SubCell"/>
</dbReference>
<dbReference type="PANTHER" id="PTHR34182">
    <property type="entry name" value="PROTEIN-EXPORT MEMBRANE PROTEIN SECG"/>
    <property type="match status" value="1"/>
</dbReference>
<gene>
    <name evidence="12" type="primary">secG</name>
    <name evidence="12" type="ORF">ENN04_02375</name>
</gene>
<proteinExistence type="inferred from homology"/>
<dbReference type="PANTHER" id="PTHR34182:SF1">
    <property type="entry name" value="PROTEIN-EXPORT MEMBRANE PROTEIN SECG"/>
    <property type="match status" value="1"/>
</dbReference>
<comment type="similarity">
    <text evidence="2 10">Belongs to the SecG family.</text>
</comment>
<evidence type="ECO:0000256" key="10">
    <source>
        <dbReference type="RuleBase" id="RU365087"/>
    </source>
</evidence>
<evidence type="ECO:0000313" key="12">
    <source>
        <dbReference type="EMBL" id="HHO73466.1"/>
    </source>
</evidence>
<evidence type="ECO:0000256" key="3">
    <source>
        <dbReference type="ARBA" id="ARBA00022448"/>
    </source>
</evidence>
<keyword evidence="8 10" id="KW-0811">Translocation</keyword>
<keyword evidence="7 10" id="KW-1133">Transmembrane helix</keyword>
<evidence type="ECO:0000256" key="11">
    <source>
        <dbReference type="SAM" id="MobiDB-lite"/>
    </source>
</evidence>
<dbReference type="GO" id="GO:0043952">
    <property type="term" value="P:protein transport by the Sec complex"/>
    <property type="evidence" value="ECO:0007669"/>
    <property type="project" value="TreeGrafter"/>
</dbReference>
<keyword evidence="5 10" id="KW-0812">Transmembrane</keyword>
<evidence type="ECO:0000256" key="2">
    <source>
        <dbReference type="ARBA" id="ARBA00008445"/>
    </source>
</evidence>
<comment type="function">
    <text evidence="10">Involved in protein export. Participates in an early event of protein translocation.</text>
</comment>
<dbReference type="NCBIfam" id="TIGR00810">
    <property type="entry name" value="secG"/>
    <property type="match status" value="1"/>
</dbReference>
<comment type="subcellular location">
    <subcellularLocation>
        <location evidence="1 10">Cell membrane</location>
        <topology evidence="1 10">Multi-pass membrane protein</topology>
    </subcellularLocation>
</comment>
<dbReference type="PRINTS" id="PR01651">
    <property type="entry name" value="SECGEXPORT"/>
</dbReference>
<name>A0A7C5SZ06_9AQUI</name>
<evidence type="ECO:0000256" key="8">
    <source>
        <dbReference type="ARBA" id="ARBA00023010"/>
    </source>
</evidence>
<feature type="region of interest" description="Disordered" evidence="11">
    <location>
        <begin position="81"/>
        <end position="112"/>
    </location>
</feature>
<protein>
    <recommendedName>
        <fullName evidence="10">Protein-export membrane protein SecG</fullName>
    </recommendedName>
</protein>
<evidence type="ECO:0000256" key="6">
    <source>
        <dbReference type="ARBA" id="ARBA00022927"/>
    </source>
</evidence>
<sequence length="112" mass="11791">MYYLLTVLFIMVALLLIVVVLMQRGRGDVGSAFGGMGQGVFGPGGVDTILTKATYWLGFMLMGIALLISFFHPSKRASLLENEGKGPNTQTQQSVPKGQTAPSGTPSGGKTP</sequence>
<keyword evidence="9 10" id="KW-0472">Membrane</keyword>
<feature type="transmembrane region" description="Helical" evidence="10">
    <location>
        <begin position="53"/>
        <end position="71"/>
    </location>
</feature>
<evidence type="ECO:0000256" key="1">
    <source>
        <dbReference type="ARBA" id="ARBA00004651"/>
    </source>
</evidence>
<feature type="compositionally biased region" description="Polar residues" evidence="11">
    <location>
        <begin position="87"/>
        <end position="112"/>
    </location>
</feature>
<evidence type="ECO:0000256" key="9">
    <source>
        <dbReference type="ARBA" id="ARBA00023136"/>
    </source>
</evidence>
<comment type="caution">
    <text evidence="10">Lacks conserved residue(s) required for the propagation of feature annotation.</text>
</comment>
<keyword evidence="4 10" id="KW-1003">Cell membrane</keyword>
<evidence type="ECO:0000256" key="7">
    <source>
        <dbReference type="ARBA" id="ARBA00022989"/>
    </source>
</evidence>
<dbReference type="GO" id="GO:0015450">
    <property type="term" value="F:protein-transporting ATPase activity"/>
    <property type="evidence" value="ECO:0007669"/>
    <property type="project" value="UniProtKB-UniRule"/>
</dbReference>
<dbReference type="InterPro" id="IPR004692">
    <property type="entry name" value="SecG"/>
</dbReference>
<keyword evidence="6 10" id="KW-0653">Protein transport</keyword>
<comment type="caution">
    <text evidence="12">The sequence shown here is derived from an EMBL/GenBank/DDBJ whole genome shotgun (WGS) entry which is preliminary data.</text>
</comment>
<accession>A0A7C5SZ06</accession>
<reference evidence="12" key="1">
    <citation type="journal article" date="2020" name="mSystems">
        <title>Genome- and Community-Level Interaction Insights into Carbon Utilization and Element Cycling Functions of Hydrothermarchaeota in Hydrothermal Sediment.</title>
        <authorList>
            <person name="Zhou Z."/>
            <person name="Liu Y."/>
            <person name="Xu W."/>
            <person name="Pan J."/>
            <person name="Luo Z.H."/>
            <person name="Li M."/>
        </authorList>
    </citation>
    <scope>NUCLEOTIDE SEQUENCE [LARGE SCALE GENOMIC DNA]</scope>
    <source>
        <strain evidence="12">SpSt-114</strain>
    </source>
</reference>
<dbReference type="Pfam" id="PF03840">
    <property type="entry name" value="SecG"/>
    <property type="match status" value="1"/>
</dbReference>
<dbReference type="GO" id="GO:0065002">
    <property type="term" value="P:intracellular protein transmembrane transport"/>
    <property type="evidence" value="ECO:0007669"/>
    <property type="project" value="TreeGrafter"/>
</dbReference>
<evidence type="ECO:0000256" key="4">
    <source>
        <dbReference type="ARBA" id="ARBA00022475"/>
    </source>
</evidence>